<dbReference type="PANTHER" id="PTHR35023:SF1">
    <property type="entry name" value="MG-PROTOPORPHYRIN IX CHELATASE"/>
    <property type="match status" value="1"/>
</dbReference>
<dbReference type="RefSeq" id="WP_133195935.1">
    <property type="nucleotide sequence ID" value="NZ_JBHUCW010000011.1"/>
</dbReference>
<dbReference type="InterPro" id="IPR003593">
    <property type="entry name" value="AAA+_ATPase"/>
</dbReference>
<dbReference type="PANTHER" id="PTHR35023">
    <property type="entry name" value="CHELATASE-RELATED"/>
    <property type="match status" value="1"/>
</dbReference>
<dbReference type="OrthoDB" id="9775079at2"/>
<feature type="domain" description="AAA+ ATPase" evidence="2">
    <location>
        <begin position="33"/>
        <end position="176"/>
    </location>
</feature>
<organism evidence="3 4">
    <name type="scientific">Paraburkholderia silviterrae</name>
    <dbReference type="NCBI Taxonomy" id="2528715"/>
    <lineage>
        <taxon>Bacteria</taxon>
        <taxon>Pseudomonadati</taxon>
        <taxon>Pseudomonadota</taxon>
        <taxon>Betaproteobacteria</taxon>
        <taxon>Burkholderiales</taxon>
        <taxon>Burkholderiaceae</taxon>
        <taxon>Paraburkholderia</taxon>
    </lineage>
</organism>
<dbReference type="InterPro" id="IPR041628">
    <property type="entry name" value="ChlI/MoxR_AAA_lid"/>
</dbReference>
<evidence type="ECO:0000313" key="4">
    <source>
        <dbReference type="Proteomes" id="UP000295722"/>
    </source>
</evidence>
<dbReference type="EMBL" id="SMRP01000007">
    <property type="protein sequence ID" value="TDG22839.1"/>
    <property type="molecule type" value="Genomic_DNA"/>
</dbReference>
<dbReference type="Gene3D" id="1.10.8.80">
    <property type="entry name" value="Magnesium chelatase subunit I, C-Terminal domain"/>
    <property type="match status" value="1"/>
</dbReference>
<accession>A0A4R5M8L0</accession>
<dbReference type="InterPro" id="IPR027417">
    <property type="entry name" value="P-loop_NTPase"/>
</dbReference>
<dbReference type="Pfam" id="PF07728">
    <property type="entry name" value="AAA_5"/>
    <property type="match status" value="1"/>
</dbReference>
<dbReference type="CDD" id="cd00009">
    <property type="entry name" value="AAA"/>
    <property type="match status" value="1"/>
</dbReference>
<evidence type="ECO:0000256" key="1">
    <source>
        <dbReference type="SAM" id="MobiDB-lite"/>
    </source>
</evidence>
<dbReference type="Gene3D" id="3.40.50.300">
    <property type="entry name" value="P-loop containing nucleotide triphosphate hydrolases"/>
    <property type="match status" value="1"/>
</dbReference>
<keyword evidence="4" id="KW-1185">Reference proteome</keyword>
<feature type="region of interest" description="Disordered" evidence="1">
    <location>
        <begin position="283"/>
        <end position="354"/>
    </location>
</feature>
<dbReference type="InterPro" id="IPR052989">
    <property type="entry name" value="Mg-chelatase_DI-like"/>
</dbReference>
<dbReference type="SUPFAM" id="SSF52540">
    <property type="entry name" value="P-loop containing nucleoside triphosphate hydrolases"/>
    <property type="match status" value="1"/>
</dbReference>
<dbReference type="AlphaFoldDB" id="A0A4R5M8L0"/>
<sequence length="354" mass="37198">MSEARMRAAFPFTALVGQAPLQRALLLAAVDPAIGGVLVSGPRGTAKSTAARALSTLLPDGAFVTLPLGASEEKLIGTLDLEAALRESAVRFSPGLLARAHGGVLYVDEVNLLPDALVDALLDAAASGVNTVERDGVSHTHEARFVLVGTMNPEEGELRPQLLDRFGLTVELNNSFDVDERQRIVKARLAFDADPLAFCAAHEAAQRALAERIAAARGALDALDLSDAVHERAARLCVQAAVDGMRADLVMLRAARALAAFEGAAQVAPEHVDEVAEAVLAHRRRVMPDQRPSSSERGEGGAPNEPGPGSGSKSQETSAESLQSEANPDWGELPPEPVAARQVKGVIPLPAKKR</sequence>
<evidence type="ECO:0000259" key="2">
    <source>
        <dbReference type="SMART" id="SM00382"/>
    </source>
</evidence>
<name>A0A4R5M8L0_9BURK</name>
<protein>
    <submittedName>
        <fullName evidence="3">Magnesium chelatase</fullName>
    </submittedName>
</protein>
<feature type="compositionally biased region" description="Polar residues" evidence="1">
    <location>
        <begin position="312"/>
        <end position="326"/>
    </location>
</feature>
<dbReference type="Pfam" id="PF17863">
    <property type="entry name" value="AAA_lid_2"/>
    <property type="match status" value="1"/>
</dbReference>
<dbReference type="InterPro" id="IPR011704">
    <property type="entry name" value="ATPase_dyneun-rel_AAA"/>
</dbReference>
<evidence type="ECO:0000313" key="3">
    <source>
        <dbReference type="EMBL" id="TDG22839.1"/>
    </source>
</evidence>
<dbReference type="GO" id="GO:0016887">
    <property type="term" value="F:ATP hydrolysis activity"/>
    <property type="evidence" value="ECO:0007669"/>
    <property type="project" value="InterPro"/>
</dbReference>
<proteinExistence type="predicted"/>
<dbReference type="GO" id="GO:0005524">
    <property type="term" value="F:ATP binding"/>
    <property type="evidence" value="ECO:0007669"/>
    <property type="project" value="InterPro"/>
</dbReference>
<dbReference type="SMART" id="SM00382">
    <property type="entry name" value="AAA"/>
    <property type="match status" value="1"/>
</dbReference>
<comment type="caution">
    <text evidence="3">The sequence shown here is derived from an EMBL/GenBank/DDBJ whole genome shotgun (WGS) entry which is preliminary data.</text>
</comment>
<dbReference type="Proteomes" id="UP000295722">
    <property type="component" value="Unassembled WGS sequence"/>
</dbReference>
<gene>
    <name evidence="3" type="ORF">EYW47_16645</name>
</gene>
<reference evidence="3 4" key="1">
    <citation type="submission" date="2019-03" db="EMBL/GenBank/DDBJ databases">
        <title>Paraburkholderia sp. 4M-K11, isolated from subtropical forest soil.</title>
        <authorList>
            <person name="Gao Z.-H."/>
            <person name="Qiu L.-H."/>
        </authorList>
    </citation>
    <scope>NUCLEOTIDE SEQUENCE [LARGE SCALE GENOMIC DNA]</scope>
    <source>
        <strain evidence="3 4">4M-K11</strain>
    </source>
</reference>